<evidence type="ECO:0000313" key="3">
    <source>
        <dbReference type="EMBL" id="KAK6298354.1"/>
    </source>
</evidence>
<dbReference type="InterPro" id="IPR047549">
    <property type="entry name" value="BICC1_KH-I_rpt1"/>
</dbReference>
<evidence type="ECO:0000259" key="2">
    <source>
        <dbReference type="Pfam" id="PF24234"/>
    </source>
</evidence>
<evidence type="ECO:0000313" key="4">
    <source>
        <dbReference type="Proteomes" id="UP001356427"/>
    </source>
</evidence>
<protein>
    <recommendedName>
        <fullName evidence="2">BICC1 first type I KH domain-containing protein</fullName>
    </recommendedName>
</protein>
<proteinExistence type="predicted"/>
<dbReference type="Proteomes" id="UP001356427">
    <property type="component" value="Unassembled WGS sequence"/>
</dbReference>
<name>A0AAN8QB96_9TELE</name>
<evidence type="ECO:0000256" key="1">
    <source>
        <dbReference type="SAM" id="MobiDB-lite"/>
    </source>
</evidence>
<organism evidence="3 4">
    <name type="scientific">Coregonus suidteri</name>
    <dbReference type="NCBI Taxonomy" id="861788"/>
    <lineage>
        <taxon>Eukaryota</taxon>
        <taxon>Metazoa</taxon>
        <taxon>Chordata</taxon>
        <taxon>Craniata</taxon>
        <taxon>Vertebrata</taxon>
        <taxon>Euteleostomi</taxon>
        <taxon>Actinopterygii</taxon>
        <taxon>Neopterygii</taxon>
        <taxon>Teleostei</taxon>
        <taxon>Protacanthopterygii</taxon>
        <taxon>Salmoniformes</taxon>
        <taxon>Salmonidae</taxon>
        <taxon>Coregoninae</taxon>
        <taxon>Coregonus</taxon>
    </lineage>
</organism>
<accession>A0AAN8QB96</accession>
<dbReference type="EMBL" id="JAGTTL010000030">
    <property type="protein sequence ID" value="KAK6298354.1"/>
    <property type="molecule type" value="Genomic_DNA"/>
</dbReference>
<feature type="region of interest" description="Disordered" evidence="1">
    <location>
        <begin position="13"/>
        <end position="61"/>
    </location>
</feature>
<feature type="domain" description="BICC1 first type I KH" evidence="2">
    <location>
        <begin position="100"/>
        <end position="141"/>
    </location>
</feature>
<gene>
    <name evidence="3" type="ORF">J4Q44_G00314090</name>
</gene>
<reference evidence="3 4" key="1">
    <citation type="submission" date="2021-04" db="EMBL/GenBank/DDBJ databases">
        <authorList>
            <person name="De Guttry C."/>
            <person name="Zahm M."/>
            <person name="Klopp C."/>
            <person name="Cabau C."/>
            <person name="Louis A."/>
            <person name="Berthelot C."/>
            <person name="Parey E."/>
            <person name="Roest Crollius H."/>
            <person name="Montfort J."/>
            <person name="Robinson-Rechavi M."/>
            <person name="Bucao C."/>
            <person name="Bouchez O."/>
            <person name="Gislard M."/>
            <person name="Lluch J."/>
            <person name="Milhes M."/>
            <person name="Lampietro C."/>
            <person name="Lopez Roques C."/>
            <person name="Donnadieu C."/>
            <person name="Braasch I."/>
            <person name="Desvignes T."/>
            <person name="Postlethwait J."/>
            <person name="Bobe J."/>
            <person name="Wedekind C."/>
            <person name="Guiguen Y."/>
        </authorList>
    </citation>
    <scope>NUCLEOTIDE SEQUENCE [LARGE SCALE GENOMIC DNA]</scope>
    <source>
        <strain evidence="3">Cs_M1</strain>
        <tissue evidence="3">Blood</tissue>
    </source>
</reference>
<dbReference type="Pfam" id="PF24234">
    <property type="entry name" value="KH_BICC1_1st"/>
    <property type="match status" value="1"/>
</dbReference>
<sequence length="146" mass="16954">MYTLTEAQSCYGHHNGGKLFSPDPARTTQTRPRSHPEPGQDYLRPFHLSHPRPTATERKRRKEVILNQDWRLWEANTHTRSGLRKGSVLIGRNWRPCCMVMMETNTQVKWPSKLKIGAKSKKDPHVKVEGKRGNVLVAKNNFWRQS</sequence>
<dbReference type="AlphaFoldDB" id="A0AAN8QB96"/>
<keyword evidence="4" id="KW-1185">Reference proteome</keyword>
<comment type="caution">
    <text evidence="3">The sequence shown here is derived from an EMBL/GenBank/DDBJ whole genome shotgun (WGS) entry which is preliminary data.</text>
</comment>